<dbReference type="PROSITE" id="PS51257">
    <property type="entry name" value="PROKAR_LIPOPROTEIN"/>
    <property type="match status" value="1"/>
</dbReference>
<dbReference type="EMBL" id="BMHT01000001">
    <property type="protein sequence ID" value="GGE93713.1"/>
    <property type="molecule type" value="Genomic_DNA"/>
</dbReference>
<evidence type="ECO:0000313" key="1">
    <source>
        <dbReference type="EMBL" id="GGE93713.1"/>
    </source>
</evidence>
<name>A0ABQ1THR9_9BACT</name>
<protein>
    <submittedName>
        <fullName evidence="1">Uncharacterized protein</fullName>
    </submittedName>
</protein>
<keyword evidence="2" id="KW-1185">Reference proteome</keyword>
<reference evidence="2" key="1">
    <citation type="journal article" date="2019" name="Int. J. Syst. Evol. Microbiol.">
        <title>The Global Catalogue of Microorganisms (GCM) 10K type strain sequencing project: providing services to taxonomists for standard genome sequencing and annotation.</title>
        <authorList>
            <consortium name="The Broad Institute Genomics Platform"/>
            <consortium name="The Broad Institute Genome Sequencing Center for Infectious Disease"/>
            <person name="Wu L."/>
            <person name="Ma J."/>
        </authorList>
    </citation>
    <scope>NUCLEOTIDE SEQUENCE [LARGE SCALE GENOMIC DNA]</scope>
    <source>
        <strain evidence="2">CGMCC 1.15197</strain>
    </source>
</reference>
<proteinExistence type="predicted"/>
<comment type="caution">
    <text evidence="1">The sequence shown here is derived from an EMBL/GenBank/DDBJ whole genome shotgun (WGS) entry which is preliminary data.</text>
</comment>
<gene>
    <name evidence="1" type="ORF">GCM10011383_00530</name>
</gene>
<dbReference type="Proteomes" id="UP000632273">
    <property type="component" value="Unassembled WGS sequence"/>
</dbReference>
<sequence>MSLVARSRKISYGLPAAASFLLAGCGWFGENDKLPYYQITPEQRTWAAIYQQEATWRFRSEANGYERTYRIHNAVDKKQPNTKGKLSVEVAYYRQELYAQIDRTDSAIVRPAYNFHPQDFLLQAQVESPTTYWDNVFFRINWEGTSFSLPMRELTTGQLVLSPPYQLLPQATFNGRTYQNVVVYSVTQYPNTIKYPNTAEHIYYTKDLGVVRYVEYSGEAWNRM</sequence>
<organism evidence="1 2">
    <name type="scientific">Hymenobacter cavernae</name>
    <dbReference type="NCBI Taxonomy" id="2044852"/>
    <lineage>
        <taxon>Bacteria</taxon>
        <taxon>Pseudomonadati</taxon>
        <taxon>Bacteroidota</taxon>
        <taxon>Cytophagia</taxon>
        <taxon>Cytophagales</taxon>
        <taxon>Hymenobacteraceae</taxon>
        <taxon>Hymenobacter</taxon>
    </lineage>
</organism>
<evidence type="ECO:0000313" key="2">
    <source>
        <dbReference type="Proteomes" id="UP000632273"/>
    </source>
</evidence>
<dbReference type="RefSeq" id="WP_188809834.1">
    <property type="nucleotide sequence ID" value="NZ_BMHT01000001.1"/>
</dbReference>
<accession>A0ABQ1THR9</accession>